<dbReference type="RefSeq" id="WP_277579645.1">
    <property type="nucleotide sequence ID" value="NZ_JANRMI010000006.1"/>
</dbReference>
<evidence type="ECO:0000313" key="8">
    <source>
        <dbReference type="Proteomes" id="UP001152321"/>
    </source>
</evidence>
<dbReference type="PANTHER" id="PTHR42940">
    <property type="entry name" value="ALCOHOL DEHYDROGENASE 1-RELATED"/>
    <property type="match status" value="1"/>
</dbReference>
<comment type="similarity">
    <text evidence="2">Belongs to the zinc-containing alcohol dehydrogenase family.</text>
</comment>
<dbReference type="InterPro" id="IPR036291">
    <property type="entry name" value="NAD(P)-bd_dom_sf"/>
</dbReference>
<organism evidence="7 8">
    <name type="scientific">Bdellovibrio svalbardensis</name>
    <dbReference type="NCBI Taxonomy" id="2972972"/>
    <lineage>
        <taxon>Bacteria</taxon>
        <taxon>Pseudomonadati</taxon>
        <taxon>Bdellovibrionota</taxon>
        <taxon>Bdellovibrionia</taxon>
        <taxon>Bdellovibrionales</taxon>
        <taxon>Pseudobdellovibrionaceae</taxon>
        <taxon>Bdellovibrio</taxon>
    </lineage>
</organism>
<protein>
    <submittedName>
        <fullName evidence="7">Zinc-dependent alcohol dehydrogenase family protein</fullName>
    </submittedName>
</protein>
<proteinExistence type="inferred from homology"/>
<dbReference type="InterPro" id="IPR014187">
    <property type="entry name" value="ADH_Zn_typ-2"/>
</dbReference>
<dbReference type="SUPFAM" id="SSF50129">
    <property type="entry name" value="GroES-like"/>
    <property type="match status" value="1"/>
</dbReference>
<evidence type="ECO:0000256" key="3">
    <source>
        <dbReference type="ARBA" id="ARBA00022723"/>
    </source>
</evidence>
<dbReference type="Proteomes" id="UP001152321">
    <property type="component" value="Unassembled WGS sequence"/>
</dbReference>
<feature type="domain" description="Alcohol dehydrogenase-like N-terminal" evidence="6">
    <location>
        <begin position="29"/>
        <end position="138"/>
    </location>
</feature>
<sequence length="334" mass="36347">MKALLLHHQAPIEEHPLVLEDWPIPKPQDDEILLKVDFCAICRTDLHIIEGDLALQRTPLIPGHQAIGTVVQLGSKCKSVSVGMTVGVAWLGSTCKTCEYCEAGKENLCVEPRFTGYHFQGGYAEYMTAKEDYVYVLPASTNKAQTTPLLCAGIIGYRALVRSGFSPGKHLGIFGFGSSAHVIAQLAIAQKARLSVVTRSTAHQNLAKDLGAQWVSDSTQGLPDLLDSAILFAPAGDLVPVALESLKRGGTLAVAGIHLSPIPLLDYEKHLFFEKDLRSVTANTRQDGQELLKAAHEVRIHPQTTIYEFEKANEALQDLKHDLILGTAVLKISK</sequence>
<comment type="cofactor">
    <cofactor evidence="1">
        <name>Zn(2+)</name>
        <dbReference type="ChEBI" id="CHEBI:29105"/>
    </cofactor>
</comment>
<dbReference type="SUPFAM" id="SSF51735">
    <property type="entry name" value="NAD(P)-binding Rossmann-fold domains"/>
    <property type="match status" value="1"/>
</dbReference>
<keyword evidence="4" id="KW-0862">Zinc</keyword>
<dbReference type="NCBIfam" id="TIGR02822">
    <property type="entry name" value="adh_fam_2"/>
    <property type="match status" value="1"/>
</dbReference>
<dbReference type="InterPro" id="IPR013154">
    <property type="entry name" value="ADH-like_N"/>
</dbReference>
<keyword evidence="5" id="KW-0560">Oxidoreductase</keyword>
<dbReference type="EMBL" id="JANRMI010000006">
    <property type="protein sequence ID" value="MDG0818169.1"/>
    <property type="molecule type" value="Genomic_DNA"/>
</dbReference>
<name>A0ABT6DNG3_9BACT</name>
<evidence type="ECO:0000259" key="6">
    <source>
        <dbReference type="Pfam" id="PF08240"/>
    </source>
</evidence>
<evidence type="ECO:0000256" key="2">
    <source>
        <dbReference type="ARBA" id="ARBA00008072"/>
    </source>
</evidence>
<keyword evidence="8" id="KW-1185">Reference proteome</keyword>
<comment type="caution">
    <text evidence="7">The sequence shown here is derived from an EMBL/GenBank/DDBJ whole genome shotgun (WGS) entry which is preliminary data.</text>
</comment>
<dbReference type="Pfam" id="PF08240">
    <property type="entry name" value="ADH_N"/>
    <property type="match status" value="1"/>
</dbReference>
<evidence type="ECO:0000256" key="1">
    <source>
        <dbReference type="ARBA" id="ARBA00001947"/>
    </source>
</evidence>
<reference evidence="7" key="1">
    <citation type="submission" date="2022-08" db="EMBL/GenBank/DDBJ databases">
        <title>Novel Bdellovibrio Species Isolated from Svalbard: Designation Bdellovibrio svalbardensis.</title>
        <authorList>
            <person name="Mitchell R.J."/>
            <person name="Choi S.Y."/>
        </authorList>
    </citation>
    <scope>NUCLEOTIDE SEQUENCE</scope>
    <source>
        <strain evidence="7">PAP01</strain>
    </source>
</reference>
<evidence type="ECO:0000256" key="5">
    <source>
        <dbReference type="ARBA" id="ARBA00023002"/>
    </source>
</evidence>
<evidence type="ECO:0000313" key="7">
    <source>
        <dbReference type="EMBL" id="MDG0818169.1"/>
    </source>
</evidence>
<dbReference type="Gene3D" id="3.90.180.10">
    <property type="entry name" value="Medium-chain alcohol dehydrogenases, catalytic domain"/>
    <property type="match status" value="1"/>
</dbReference>
<dbReference type="Gene3D" id="3.40.50.720">
    <property type="entry name" value="NAD(P)-binding Rossmann-like Domain"/>
    <property type="match status" value="1"/>
</dbReference>
<dbReference type="InterPro" id="IPR011032">
    <property type="entry name" value="GroES-like_sf"/>
</dbReference>
<accession>A0ABT6DNG3</accession>
<gene>
    <name evidence="7" type="ORF">NWE73_17435</name>
</gene>
<dbReference type="PANTHER" id="PTHR42940:SF8">
    <property type="entry name" value="VACUOLAR PROTEIN SORTING-ASSOCIATED PROTEIN 11"/>
    <property type="match status" value="1"/>
</dbReference>
<evidence type="ECO:0000256" key="4">
    <source>
        <dbReference type="ARBA" id="ARBA00022833"/>
    </source>
</evidence>
<keyword evidence="3" id="KW-0479">Metal-binding</keyword>
<dbReference type="CDD" id="cd08298">
    <property type="entry name" value="CAD2"/>
    <property type="match status" value="1"/>
</dbReference>